<keyword evidence="6 11" id="KW-0812">Transmembrane</keyword>
<evidence type="ECO:0000313" key="13">
    <source>
        <dbReference type="EMBL" id="POZ62657.1"/>
    </source>
</evidence>
<dbReference type="InterPro" id="IPR051045">
    <property type="entry name" value="TonB-dependent_transducer"/>
</dbReference>
<keyword evidence="14" id="KW-1185">Reference proteome</keyword>
<keyword evidence="7" id="KW-0653">Protein transport</keyword>
<dbReference type="EMBL" id="PQWB01000026">
    <property type="protein sequence ID" value="POZ62657.1"/>
    <property type="molecule type" value="Genomic_DNA"/>
</dbReference>
<evidence type="ECO:0000256" key="6">
    <source>
        <dbReference type="ARBA" id="ARBA00022692"/>
    </source>
</evidence>
<proteinExistence type="inferred from homology"/>
<dbReference type="PANTHER" id="PTHR33446:SF2">
    <property type="entry name" value="PROTEIN TONB"/>
    <property type="match status" value="1"/>
</dbReference>
<keyword evidence="4" id="KW-1003">Cell membrane</keyword>
<dbReference type="GO" id="GO:0015031">
    <property type="term" value="P:protein transport"/>
    <property type="evidence" value="ECO:0007669"/>
    <property type="project" value="UniProtKB-KW"/>
</dbReference>
<evidence type="ECO:0000313" key="14">
    <source>
        <dbReference type="Proteomes" id="UP000237082"/>
    </source>
</evidence>
<evidence type="ECO:0000256" key="9">
    <source>
        <dbReference type="ARBA" id="ARBA00023136"/>
    </source>
</evidence>
<keyword evidence="3" id="KW-0813">Transport</keyword>
<dbReference type="PROSITE" id="PS52015">
    <property type="entry name" value="TONB_CTD"/>
    <property type="match status" value="1"/>
</dbReference>
<gene>
    <name evidence="13" type="ORF">C2I19_07370</name>
</gene>
<protein>
    <recommendedName>
        <fullName evidence="12">TonB C-terminal domain-containing protein</fullName>
    </recommendedName>
</protein>
<comment type="subcellular location">
    <subcellularLocation>
        <location evidence="1">Cell inner membrane</location>
        <topology evidence="1">Single-pass membrane protein</topology>
        <orientation evidence="1">Periplasmic side</orientation>
    </subcellularLocation>
</comment>
<dbReference type="SUPFAM" id="SSF74653">
    <property type="entry name" value="TolA/TonB C-terminal domain"/>
    <property type="match status" value="1"/>
</dbReference>
<evidence type="ECO:0000256" key="7">
    <source>
        <dbReference type="ARBA" id="ARBA00022927"/>
    </source>
</evidence>
<organism evidence="13 14">
    <name type="scientific">Chromobacterium alticapitis</name>
    <dbReference type="NCBI Taxonomy" id="2073169"/>
    <lineage>
        <taxon>Bacteria</taxon>
        <taxon>Pseudomonadati</taxon>
        <taxon>Pseudomonadota</taxon>
        <taxon>Betaproteobacteria</taxon>
        <taxon>Neisseriales</taxon>
        <taxon>Chromobacteriaceae</taxon>
        <taxon>Chromobacterium</taxon>
    </lineage>
</organism>
<dbReference type="AlphaFoldDB" id="A0A2S5DI07"/>
<accession>A0A2S5DI07</accession>
<dbReference type="GO" id="GO:0031992">
    <property type="term" value="F:energy transducer activity"/>
    <property type="evidence" value="ECO:0007669"/>
    <property type="project" value="TreeGrafter"/>
</dbReference>
<dbReference type="PANTHER" id="PTHR33446">
    <property type="entry name" value="PROTEIN TONB-RELATED"/>
    <property type="match status" value="1"/>
</dbReference>
<feature type="transmembrane region" description="Helical" evidence="11">
    <location>
        <begin position="24"/>
        <end position="44"/>
    </location>
</feature>
<dbReference type="GO" id="GO:0055085">
    <property type="term" value="P:transmembrane transport"/>
    <property type="evidence" value="ECO:0007669"/>
    <property type="project" value="InterPro"/>
</dbReference>
<evidence type="ECO:0000256" key="4">
    <source>
        <dbReference type="ARBA" id="ARBA00022475"/>
    </source>
</evidence>
<comment type="similarity">
    <text evidence="2">Belongs to the TonB family.</text>
</comment>
<evidence type="ECO:0000256" key="10">
    <source>
        <dbReference type="SAM" id="MobiDB-lite"/>
    </source>
</evidence>
<reference evidence="14" key="1">
    <citation type="submission" date="2018-02" db="EMBL/GenBank/DDBJ databases">
        <authorList>
            <person name="O'Hara-Hanley K."/>
            <person name="Soby S."/>
        </authorList>
    </citation>
    <scope>NUCLEOTIDE SEQUENCE [LARGE SCALE GENOMIC DNA]</scope>
    <source>
        <strain evidence="14">MWU14-2602</strain>
    </source>
</reference>
<sequence>MHGAGLVALQPAWRSDAVLTRGLGLGWALLLSALAHGLLLWLMFAQRPPARAPLPQSVGVTLASPRAGGAEAKIASGGHLPGMARQGAPRARVATGAPEAQAMDAPRVSAAISIAGGAVAASVPKQPPASTHGEAPARAGEAVSGAAELPGTPAGERTGHPTGASGDHEALYAPAYLANPKPPYPERSRQLGEEGVVWLNVRVDANGRALSVELARSSGFRRLDQAALDTVSRWRFEPARRGGAAVASRLSLPVRFAVER</sequence>
<evidence type="ECO:0000256" key="8">
    <source>
        <dbReference type="ARBA" id="ARBA00022989"/>
    </source>
</evidence>
<dbReference type="Pfam" id="PF03544">
    <property type="entry name" value="TonB_C"/>
    <property type="match status" value="1"/>
</dbReference>
<evidence type="ECO:0000259" key="12">
    <source>
        <dbReference type="PROSITE" id="PS52015"/>
    </source>
</evidence>
<dbReference type="GO" id="GO:0098797">
    <property type="term" value="C:plasma membrane protein complex"/>
    <property type="evidence" value="ECO:0007669"/>
    <property type="project" value="TreeGrafter"/>
</dbReference>
<dbReference type="InterPro" id="IPR037682">
    <property type="entry name" value="TonB_C"/>
</dbReference>
<feature type="domain" description="TonB C-terminal" evidence="12">
    <location>
        <begin position="169"/>
        <end position="260"/>
    </location>
</feature>
<evidence type="ECO:0000256" key="3">
    <source>
        <dbReference type="ARBA" id="ARBA00022448"/>
    </source>
</evidence>
<evidence type="ECO:0000256" key="5">
    <source>
        <dbReference type="ARBA" id="ARBA00022519"/>
    </source>
</evidence>
<dbReference type="NCBIfam" id="TIGR01352">
    <property type="entry name" value="tonB_Cterm"/>
    <property type="match status" value="1"/>
</dbReference>
<evidence type="ECO:0000256" key="11">
    <source>
        <dbReference type="SAM" id="Phobius"/>
    </source>
</evidence>
<evidence type="ECO:0000256" key="1">
    <source>
        <dbReference type="ARBA" id="ARBA00004383"/>
    </source>
</evidence>
<feature type="region of interest" description="Disordered" evidence="10">
    <location>
        <begin position="122"/>
        <end position="168"/>
    </location>
</feature>
<name>A0A2S5DI07_9NEIS</name>
<dbReference type="InterPro" id="IPR006260">
    <property type="entry name" value="TonB/TolA_C"/>
</dbReference>
<dbReference type="Gene3D" id="3.30.1150.10">
    <property type="match status" value="1"/>
</dbReference>
<comment type="caution">
    <text evidence="13">The sequence shown here is derived from an EMBL/GenBank/DDBJ whole genome shotgun (WGS) entry which is preliminary data.</text>
</comment>
<keyword evidence="9 11" id="KW-0472">Membrane</keyword>
<keyword evidence="5" id="KW-0997">Cell inner membrane</keyword>
<dbReference type="Proteomes" id="UP000237082">
    <property type="component" value="Unassembled WGS sequence"/>
</dbReference>
<evidence type="ECO:0000256" key="2">
    <source>
        <dbReference type="ARBA" id="ARBA00006555"/>
    </source>
</evidence>
<keyword evidence="8 11" id="KW-1133">Transmembrane helix</keyword>